<feature type="binding site" evidence="2">
    <location>
        <position position="14"/>
    </location>
    <ligand>
        <name>Mg(2+)</name>
        <dbReference type="ChEBI" id="CHEBI:18420"/>
    </ligand>
</feature>
<feature type="binding site" evidence="2">
    <location>
        <position position="12"/>
    </location>
    <ligand>
        <name>Mg(2+)</name>
        <dbReference type="ChEBI" id="CHEBI:18420"/>
    </ligand>
</feature>
<dbReference type="NCBIfam" id="TIGR01509">
    <property type="entry name" value="HAD-SF-IA-v3"/>
    <property type="match status" value="1"/>
</dbReference>
<dbReference type="SFLD" id="SFLDG01135">
    <property type="entry name" value="C1.5.6:_HAD__Beta-PGM__Phospha"/>
    <property type="match status" value="1"/>
</dbReference>
<keyword evidence="2 3" id="KW-0378">Hydrolase</keyword>
<dbReference type="SFLD" id="SFLDG01129">
    <property type="entry name" value="C1.5:_HAD__Beta-PGM__Phosphata"/>
    <property type="match status" value="1"/>
</dbReference>
<dbReference type="Gene3D" id="3.40.50.1000">
    <property type="entry name" value="HAD superfamily/HAD-like"/>
    <property type="match status" value="1"/>
</dbReference>
<dbReference type="SFLD" id="SFLDS00003">
    <property type="entry name" value="Haloacid_Dehalogenase"/>
    <property type="match status" value="1"/>
</dbReference>
<dbReference type="EC" id="3.11.1.1" evidence="2"/>
<reference evidence="3 4" key="1">
    <citation type="submission" date="2024-08" db="EMBL/GenBank/DDBJ databases">
        <authorList>
            <person name="Ishaq N."/>
        </authorList>
    </citation>
    <scope>NUCLEOTIDE SEQUENCE [LARGE SCALE GENOMIC DNA]</scope>
    <source>
        <strain evidence="3 4">DSM 18651</strain>
    </source>
</reference>
<dbReference type="Gene3D" id="1.10.150.240">
    <property type="entry name" value="Putative phosphatase, domain 2"/>
    <property type="match status" value="1"/>
</dbReference>
<dbReference type="InterPro" id="IPR023198">
    <property type="entry name" value="PGP-like_dom2"/>
</dbReference>
<organism evidence="3 4">
    <name type="scientific">Microbulbifer epialgicus</name>
    <dbReference type="NCBI Taxonomy" id="393907"/>
    <lineage>
        <taxon>Bacteria</taxon>
        <taxon>Pseudomonadati</taxon>
        <taxon>Pseudomonadota</taxon>
        <taxon>Gammaproteobacteria</taxon>
        <taxon>Cellvibrionales</taxon>
        <taxon>Microbulbiferaceae</taxon>
        <taxon>Microbulbifer</taxon>
    </lineage>
</organism>
<gene>
    <name evidence="2 3" type="primary">phnX</name>
    <name evidence="3" type="ORF">ACCI49_11695</name>
</gene>
<dbReference type="HAMAP" id="MF_01375">
    <property type="entry name" value="PhnX"/>
    <property type="match status" value="1"/>
</dbReference>
<comment type="caution">
    <text evidence="3">The sequence shown here is derived from an EMBL/GenBank/DDBJ whole genome shotgun (WGS) entry which is preliminary data.</text>
</comment>
<dbReference type="PANTHER" id="PTHR43434:SF19">
    <property type="entry name" value="PHOSPHONOACETALDEHYDE HYDROLASE"/>
    <property type="match status" value="1"/>
</dbReference>
<feature type="active site" description="Nucleophile" evidence="2">
    <location>
        <position position="12"/>
    </location>
</feature>
<comment type="function">
    <text evidence="2">Involved in phosphonate degradation.</text>
</comment>
<keyword evidence="4" id="KW-1185">Reference proteome</keyword>
<dbReference type="PANTHER" id="PTHR43434">
    <property type="entry name" value="PHOSPHOGLYCOLATE PHOSPHATASE"/>
    <property type="match status" value="1"/>
</dbReference>
<dbReference type="NCBIfam" id="TIGR01422">
    <property type="entry name" value="phosphonatase"/>
    <property type="match status" value="1"/>
</dbReference>
<name>A0ABV4NZN5_9GAMM</name>
<protein>
    <recommendedName>
        <fullName evidence="2">Phosphonoacetaldehyde hydrolase</fullName>
        <shortName evidence="2">Phosphonatase</shortName>
        <ecNumber evidence="2">3.11.1.1</ecNumber>
    </recommendedName>
    <alternativeName>
        <fullName evidence="2">Phosphonoacetaldehyde phosphonohydrolase</fullName>
    </alternativeName>
</protein>
<dbReference type="EMBL" id="JBGMEK010000023">
    <property type="protein sequence ID" value="MFA0811583.1"/>
    <property type="molecule type" value="Genomic_DNA"/>
</dbReference>
<evidence type="ECO:0000256" key="2">
    <source>
        <dbReference type="HAMAP-Rule" id="MF_01375"/>
    </source>
</evidence>
<comment type="catalytic activity">
    <reaction evidence="2">
        <text>phosphonoacetaldehyde + H2O = acetaldehyde + phosphate + H(+)</text>
        <dbReference type="Rhea" id="RHEA:18905"/>
        <dbReference type="ChEBI" id="CHEBI:15343"/>
        <dbReference type="ChEBI" id="CHEBI:15377"/>
        <dbReference type="ChEBI" id="CHEBI:15378"/>
        <dbReference type="ChEBI" id="CHEBI:43474"/>
        <dbReference type="ChEBI" id="CHEBI:58383"/>
        <dbReference type="EC" id="3.11.1.1"/>
    </reaction>
</comment>
<dbReference type="GO" id="GO:0050194">
    <property type="term" value="F:phosphonoacetaldehyde hydrolase activity"/>
    <property type="evidence" value="ECO:0007669"/>
    <property type="project" value="UniProtKB-EC"/>
</dbReference>
<dbReference type="InterPro" id="IPR023214">
    <property type="entry name" value="HAD_sf"/>
</dbReference>
<dbReference type="InterPro" id="IPR050155">
    <property type="entry name" value="HAD-like_hydrolase_sf"/>
</dbReference>
<evidence type="ECO:0000313" key="3">
    <source>
        <dbReference type="EMBL" id="MFA0811583.1"/>
    </source>
</evidence>
<dbReference type="Proteomes" id="UP001569428">
    <property type="component" value="Unassembled WGS sequence"/>
</dbReference>
<dbReference type="InterPro" id="IPR006323">
    <property type="entry name" value="Phosphonoacetald_hydro"/>
</dbReference>
<evidence type="ECO:0000313" key="4">
    <source>
        <dbReference type="Proteomes" id="UP001569428"/>
    </source>
</evidence>
<dbReference type="InterPro" id="IPR006439">
    <property type="entry name" value="HAD-SF_hydro_IA"/>
</dbReference>
<dbReference type="RefSeq" id="WP_371839150.1">
    <property type="nucleotide sequence ID" value="NZ_JBGMEK010000023.1"/>
</dbReference>
<evidence type="ECO:0000256" key="1">
    <source>
        <dbReference type="ARBA" id="ARBA00023270"/>
    </source>
</evidence>
<dbReference type="Pfam" id="PF00702">
    <property type="entry name" value="Hydrolase"/>
    <property type="match status" value="1"/>
</dbReference>
<accession>A0ABV4NZN5</accession>
<sequence length="269" mass="29635">MEPLQLKAVIFDWAGTLVDFGSRAPLRAFMQVFADAGITVSEEQTRIPMGTEKKEHIRRMLQQESIQVSWQEVHGRPSQESNIDKLYQQLAPLQIQEIDKHSQIVPGADKLFIHLRERNLRIGSTTGYSREMIEGMLANAQQQGLKPDCVVAADEAAGARPGPAAALKNVIEMEIPSVSQCVKVDDTAAGIHEGHNAGMWTVAVVLSGNASGLSLDSWQALSEEEKRIQSCSAYQKLESCGAHYLIDNISKLEPVLVDINRRLALGQRP</sequence>
<feature type="binding site" evidence="2">
    <location>
        <position position="186"/>
    </location>
    <ligand>
        <name>Mg(2+)</name>
        <dbReference type="ChEBI" id="CHEBI:18420"/>
    </ligand>
</feature>
<keyword evidence="2" id="KW-0479">Metal-binding</keyword>
<comment type="subunit">
    <text evidence="2">Homodimer.</text>
</comment>
<feature type="active site" description="Schiff-base intermediate with substrate" evidence="2">
    <location>
        <position position="53"/>
    </location>
</feature>
<dbReference type="InterPro" id="IPR036412">
    <property type="entry name" value="HAD-like_sf"/>
</dbReference>
<keyword evidence="2" id="KW-0460">Magnesium</keyword>
<comment type="cofactor">
    <cofactor evidence="2">
        <name>Mg(2+)</name>
        <dbReference type="ChEBI" id="CHEBI:18420"/>
    </cofactor>
    <text evidence="2">Binds 1 Mg(2+) ion per subunit.</text>
</comment>
<comment type="similarity">
    <text evidence="2">Belongs to the HAD-like hydrolase superfamily. PhnX family.</text>
</comment>
<dbReference type="SUPFAM" id="SSF56784">
    <property type="entry name" value="HAD-like"/>
    <property type="match status" value="1"/>
</dbReference>
<keyword evidence="1 2" id="KW-0704">Schiff base</keyword>
<proteinExistence type="inferred from homology"/>